<dbReference type="Proteomes" id="UP001153954">
    <property type="component" value="Unassembled WGS sequence"/>
</dbReference>
<accession>A0AAU9TRL7</accession>
<evidence type="ECO:0000256" key="2">
    <source>
        <dbReference type="ARBA" id="ARBA00022723"/>
    </source>
</evidence>
<evidence type="ECO:0000313" key="4">
    <source>
        <dbReference type="EMBL" id="CAH2088147.1"/>
    </source>
</evidence>
<reference evidence="4" key="1">
    <citation type="submission" date="2022-03" db="EMBL/GenBank/DDBJ databases">
        <authorList>
            <person name="Tunstrom K."/>
        </authorList>
    </citation>
    <scope>NUCLEOTIDE SEQUENCE</scope>
</reference>
<dbReference type="GO" id="GO:0046872">
    <property type="term" value="F:metal ion binding"/>
    <property type="evidence" value="ECO:0007669"/>
    <property type="project" value="UniProtKB-KW"/>
</dbReference>
<keyword evidence="5" id="KW-1185">Reference proteome</keyword>
<protein>
    <recommendedName>
        <fullName evidence="3">DDE Tnp4 domain-containing protein</fullName>
    </recommendedName>
</protein>
<keyword evidence="2" id="KW-0479">Metal-binding</keyword>
<name>A0AAU9TRL7_EUPED</name>
<feature type="domain" description="DDE Tnp4" evidence="3">
    <location>
        <begin position="4"/>
        <end position="98"/>
    </location>
</feature>
<dbReference type="InterPro" id="IPR027806">
    <property type="entry name" value="HARBI1_dom"/>
</dbReference>
<dbReference type="AlphaFoldDB" id="A0AAU9TRL7"/>
<gene>
    <name evidence="4" type="ORF">EEDITHA_LOCUS4335</name>
</gene>
<comment type="caution">
    <text evidence="4">The sequence shown here is derived from an EMBL/GenBank/DDBJ whole genome shotgun (WGS) entry which is preliminary data.</text>
</comment>
<dbReference type="EMBL" id="CAKOGL010000007">
    <property type="protein sequence ID" value="CAH2088147.1"/>
    <property type="molecule type" value="Genomic_DNA"/>
</dbReference>
<evidence type="ECO:0000256" key="1">
    <source>
        <dbReference type="ARBA" id="ARBA00001968"/>
    </source>
</evidence>
<dbReference type="Pfam" id="PF13359">
    <property type="entry name" value="DDE_Tnp_4"/>
    <property type="match status" value="1"/>
</dbReference>
<sequence>MDVIRRPSQHQEDFLSRKKCLSVLLQAVVTPKKLFTDVYIGEPGSMHDARVLRKSPLYERALDDPKFFENYFVLGDSAYPSLSWLVPPFKDNASCILHKICILEKEDVNSDDSSNEENGQ</sequence>
<evidence type="ECO:0000313" key="5">
    <source>
        <dbReference type="Proteomes" id="UP001153954"/>
    </source>
</evidence>
<organism evidence="4 5">
    <name type="scientific">Euphydryas editha</name>
    <name type="common">Edith's checkerspot</name>
    <dbReference type="NCBI Taxonomy" id="104508"/>
    <lineage>
        <taxon>Eukaryota</taxon>
        <taxon>Metazoa</taxon>
        <taxon>Ecdysozoa</taxon>
        <taxon>Arthropoda</taxon>
        <taxon>Hexapoda</taxon>
        <taxon>Insecta</taxon>
        <taxon>Pterygota</taxon>
        <taxon>Neoptera</taxon>
        <taxon>Endopterygota</taxon>
        <taxon>Lepidoptera</taxon>
        <taxon>Glossata</taxon>
        <taxon>Ditrysia</taxon>
        <taxon>Papilionoidea</taxon>
        <taxon>Nymphalidae</taxon>
        <taxon>Nymphalinae</taxon>
        <taxon>Euphydryas</taxon>
    </lineage>
</organism>
<evidence type="ECO:0000259" key="3">
    <source>
        <dbReference type="Pfam" id="PF13359"/>
    </source>
</evidence>
<comment type="cofactor">
    <cofactor evidence="1">
        <name>a divalent metal cation</name>
        <dbReference type="ChEBI" id="CHEBI:60240"/>
    </cofactor>
</comment>
<proteinExistence type="predicted"/>